<evidence type="ECO:0000313" key="2">
    <source>
        <dbReference type="Proteomes" id="UP000198508"/>
    </source>
</evidence>
<accession>A0A1I0JTR6</accession>
<evidence type="ECO:0000313" key="1">
    <source>
        <dbReference type="EMBL" id="SEU13848.1"/>
    </source>
</evidence>
<dbReference type="STRING" id="460384.SAMN05216313_13531"/>
<dbReference type="GeneID" id="93277808"/>
<dbReference type="Proteomes" id="UP000198508">
    <property type="component" value="Unassembled WGS sequence"/>
</dbReference>
<keyword evidence="2" id="KW-1185">Reference proteome</keyword>
<name>A0A1I0JTR6_9FIRM</name>
<organism evidence="1 2">
    <name type="scientific">Enterocloster lavalensis</name>
    <dbReference type="NCBI Taxonomy" id="460384"/>
    <lineage>
        <taxon>Bacteria</taxon>
        <taxon>Bacillati</taxon>
        <taxon>Bacillota</taxon>
        <taxon>Clostridia</taxon>
        <taxon>Lachnospirales</taxon>
        <taxon>Lachnospiraceae</taxon>
        <taxon>Enterocloster</taxon>
    </lineage>
</organism>
<protein>
    <submittedName>
        <fullName evidence="1">Uncharacterized protein</fullName>
    </submittedName>
</protein>
<dbReference type="RefSeq" id="WP_242956484.1">
    <property type="nucleotide sequence ID" value="NZ_FOIM01000035.1"/>
</dbReference>
<dbReference type="AlphaFoldDB" id="A0A1I0JTR6"/>
<gene>
    <name evidence="1" type="ORF">SAMN05216313_13531</name>
</gene>
<reference evidence="2" key="1">
    <citation type="submission" date="2016-10" db="EMBL/GenBank/DDBJ databases">
        <authorList>
            <person name="Varghese N."/>
            <person name="Submissions S."/>
        </authorList>
    </citation>
    <scope>NUCLEOTIDE SEQUENCE [LARGE SCALE GENOMIC DNA]</scope>
    <source>
        <strain evidence="2">NLAE-zl-G277</strain>
    </source>
</reference>
<sequence length="308" mass="35043">MIILGKTACGDSDSMMATATNVEDINMIQLSSGVFDEFFVTTRVYTTWDGSIPEEWDFDTKIHALFQESLFGGNVEFTAESVSSILVKKRRVGDLHWKTFFEIPIHSNEDFNFMRNDFYNRSGEEYQYSIVPTLNGVEGRYSSNHNTSRVHSKFDGIVLVEKDVAYRAILDVRLSERRNFAVSVLEPKGRKKSIAVYNGDANYREYGVEGTFIPFDDGTGDFDLEHSRAYREEVDDFLTNRRPKILKYADGRMAMVCIVDSPVSHSSHNHISNVSTSFTAVETGDCESVNDLYDNNFIDTDHDVDRSI</sequence>
<dbReference type="EMBL" id="FOIM01000035">
    <property type="protein sequence ID" value="SEU13848.1"/>
    <property type="molecule type" value="Genomic_DNA"/>
</dbReference>
<proteinExistence type="predicted"/>